<keyword evidence="4" id="KW-0051">Antiviral defense</keyword>
<name>A0A0P6YE87_9CHLR</name>
<reference evidence="6 7" key="1">
    <citation type="submission" date="2015-07" db="EMBL/GenBank/DDBJ databases">
        <title>Whole genome sequence of Herpetosiphon geysericola DSM 7119.</title>
        <authorList>
            <person name="Hemp J."/>
            <person name="Ward L.M."/>
            <person name="Pace L.A."/>
            <person name="Fischer W.W."/>
        </authorList>
    </citation>
    <scope>NUCLEOTIDE SEQUENCE [LARGE SCALE GENOMIC DNA]</scope>
    <source>
        <strain evidence="6 7">DSM 7119</strain>
    </source>
</reference>
<comment type="caution">
    <text evidence="6">The sequence shown here is derived from an EMBL/GenBank/DDBJ whole genome shotgun (WGS) entry which is preliminary data.</text>
</comment>
<dbReference type="Gene3D" id="1.10.520.30">
    <property type="entry name" value="AF1862-like domain"/>
    <property type="match status" value="1"/>
</dbReference>
<dbReference type="STRING" id="70996.SE18_24320"/>
<dbReference type="Proteomes" id="UP000050277">
    <property type="component" value="Unassembled WGS sequence"/>
</dbReference>
<dbReference type="InterPro" id="IPR010160">
    <property type="entry name" value="CRISPR-assoc_prot_Cmr5"/>
</dbReference>
<comment type="similarity">
    <text evidence="2">Belongs to the CRISPR system Cmr5 family.</text>
</comment>
<evidence type="ECO:0000313" key="7">
    <source>
        <dbReference type="Proteomes" id="UP000050277"/>
    </source>
</evidence>
<dbReference type="GO" id="GO:0051607">
    <property type="term" value="P:defense response to virus"/>
    <property type="evidence" value="ECO:0007669"/>
    <property type="project" value="UniProtKB-KW"/>
</dbReference>
<organism evidence="6 7">
    <name type="scientific">Herpetosiphon geysericola</name>
    <dbReference type="NCBI Taxonomy" id="70996"/>
    <lineage>
        <taxon>Bacteria</taxon>
        <taxon>Bacillati</taxon>
        <taxon>Chloroflexota</taxon>
        <taxon>Chloroflexia</taxon>
        <taxon>Herpetosiphonales</taxon>
        <taxon>Herpetosiphonaceae</taxon>
        <taxon>Herpetosiphon</taxon>
    </lineage>
</organism>
<dbReference type="Pfam" id="PF09701">
    <property type="entry name" value="Cas_Cmr5"/>
    <property type="match status" value="1"/>
</dbReference>
<evidence type="ECO:0000256" key="4">
    <source>
        <dbReference type="ARBA" id="ARBA00023118"/>
    </source>
</evidence>
<dbReference type="InterPro" id="IPR023101">
    <property type="entry name" value="AF1862-like_dom_sf"/>
</dbReference>
<sequence length="106" mass="12097">MEAKYQTSRNVYGSMAHKLPILIRNAGLVQALAFAQSRDKSEINLFLEHLAITINFTCKAQDFAAKVAELELAEYMYRTQQALDALLWYKRFVQSILDIDPSNAIQ</sequence>
<evidence type="ECO:0000256" key="3">
    <source>
        <dbReference type="ARBA" id="ARBA00022490"/>
    </source>
</evidence>
<keyword evidence="7" id="KW-1185">Reference proteome</keyword>
<dbReference type="EMBL" id="LGKP01000040">
    <property type="protein sequence ID" value="KPL80377.1"/>
    <property type="molecule type" value="Genomic_DNA"/>
</dbReference>
<dbReference type="AlphaFoldDB" id="A0A0P6YE87"/>
<gene>
    <name evidence="6" type="ORF">SE18_24320</name>
</gene>
<dbReference type="SUPFAM" id="SSF158568">
    <property type="entry name" value="AF1862-like"/>
    <property type="match status" value="1"/>
</dbReference>
<comment type="subcellular location">
    <subcellularLocation>
        <location evidence="1">Cytoplasm</location>
    </subcellularLocation>
</comment>
<protein>
    <recommendedName>
        <fullName evidence="5">CRISPR type III-B/RAMP module-associated protein Cmr5</fullName>
    </recommendedName>
</protein>
<evidence type="ECO:0000256" key="5">
    <source>
        <dbReference type="ARBA" id="ARBA00030001"/>
    </source>
</evidence>
<proteinExistence type="inferred from homology"/>
<evidence type="ECO:0000313" key="6">
    <source>
        <dbReference type="EMBL" id="KPL80377.1"/>
    </source>
</evidence>
<dbReference type="GO" id="GO:0005737">
    <property type="term" value="C:cytoplasm"/>
    <property type="evidence" value="ECO:0007669"/>
    <property type="project" value="UniProtKB-SubCell"/>
</dbReference>
<accession>A0A0P6YE87</accession>
<evidence type="ECO:0000256" key="1">
    <source>
        <dbReference type="ARBA" id="ARBA00004496"/>
    </source>
</evidence>
<keyword evidence="3" id="KW-0963">Cytoplasm</keyword>
<evidence type="ECO:0000256" key="2">
    <source>
        <dbReference type="ARBA" id="ARBA00006161"/>
    </source>
</evidence>